<evidence type="ECO:0000313" key="17">
    <source>
        <dbReference type="EMBL" id="ODQ66132.1"/>
    </source>
</evidence>
<dbReference type="InterPro" id="IPR050156">
    <property type="entry name" value="TC-AMP_synthase_SUA5"/>
</dbReference>
<feature type="binding site" evidence="15">
    <location>
        <position position="226"/>
    </location>
    <ligand>
        <name>ATP</name>
        <dbReference type="ChEBI" id="CHEBI:30616"/>
    </ligand>
</feature>
<dbReference type="PIRSF" id="PIRSF004930">
    <property type="entry name" value="Tln_factor_SUA5"/>
    <property type="match status" value="1"/>
</dbReference>
<dbReference type="InterPro" id="IPR038385">
    <property type="entry name" value="Sua5/YwlC_C"/>
</dbReference>
<dbReference type="PROSITE" id="PS51163">
    <property type="entry name" value="YRDC"/>
    <property type="match status" value="1"/>
</dbReference>
<feature type="binding site" evidence="15">
    <location>
        <position position="174"/>
    </location>
    <ligand>
        <name>ATP</name>
        <dbReference type="ChEBI" id="CHEBI:30616"/>
    </ligand>
</feature>
<dbReference type="STRING" id="857566.A0A1E3PMH0"/>
<dbReference type="GO" id="GO:0002949">
    <property type="term" value="P:tRNA threonylcarbamoyladenosine modification"/>
    <property type="evidence" value="ECO:0007669"/>
    <property type="project" value="UniProtKB-ARBA"/>
</dbReference>
<dbReference type="EC" id="2.7.7.87" evidence="3 14"/>
<evidence type="ECO:0000256" key="3">
    <source>
        <dbReference type="ARBA" id="ARBA00012584"/>
    </source>
</evidence>
<feature type="binding site" evidence="15">
    <location>
        <position position="85"/>
    </location>
    <ligand>
        <name>ATP</name>
        <dbReference type="ChEBI" id="CHEBI:30616"/>
    </ligand>
</feature>
<dbReference type="FunFam" id="3.90.870.10:FF:000008">
    <property type="entry name" value="Threonylcarbamoyl-AMP synthase"/>
    <property type="match status" value="1"/>
</dbReference>
<sequence>MSSIEPSREKTQILKVDPSLISFQAGVDLPEIPFNSETYRNLLMAADVLKNTDKPVAFPTETVYGLGGNALSTASILSIYKAKNRPADNPLIIHVASPSQISRLLKTAVPEIYEPLISKFWPGPLSILLPCDSKTTSISSACTVGQDTFAVRIPSHPVARALIAISDLPLAAPSANASTKPSPTLASHVLDDLDSKIPLILDGGPCSVGVESTVINGLVDPPIILRPGGISVEEIRLVGGKRWENVIVGKRDAKDDEIVRTPGMKYRHYSPKARVILFENCSEEELVNLIRNQKLKYPDSPIAMLTGKAFSSFNYKEHGISIQRHLGNDSEVVSRNLFAMLREVDSLLSGHSDGIILVEGLNENVESGLNMAVMNRLLKAAGQVVVGTKAI</sequence>
<proteinExistence type="inferred from homology"/>
<evidence type="ECO:0000256" key="5">
    <source>
        <dbReference type="ARBA" id="ARBA00022490"/>
    </source>
</evidence>
<dbReference type="Gene3D" id="3.90.870.10">
    <property type="entry name" value="DHBP synthase"/>
    <property type="match status" value="1"/>
</dbReference>
<evidence type="ECO:0000256" key="6">
    <source>
        <dbReference type="ARBA" id="ARBA00022679"/>
    </source>
</evidence>
<evidence type="ECO:0000256" key="11">
    <source>
        <dbReference type="ARBA" id="ARBA00029774"/>
    </source>
</evidence>
<keyword evidence="9 14" id="KW-0547">Nucleotide-binding</keyword>
<feature type="binding site" evidence="15">
    <location>
        <position position="182"/>
    </location>
    <ligand>
        <name>L-threonine</name>
        <dbReference type="ChEBI" id="CHEBI:57926"/>
    </ligand>
</feature>
<dbReference type="NCBIfam" id="TIGR00057">
    <property type="entry name" value="L-threonylcarbamoyladenylate synthase"/>
    <property type="match status" value="1"/>
</dbReference>
<evidence type="ECO:0000259" key="16">
    <source>
        <dbReference type="PROSITE" id="PS51163"/>
    </source>
</evidence>
<feature type="domain" description="YrdC-like" evidence="16">
    <location>
        <begin position="39"/>
        <end position="230"/>
    </location>
</feature>
<feature type="binding site" evidence="15">
    <location>
        <position position="152"/>
    </location>
    <ligand>
        <name>ATP</name>
        <dbReference type="ChEBI" id="CHEBI:30616"/>
    </ligand>
</feature>
<feature type="binding site" evidence="15">
    <location>
        <position position="94"/>
    </location>
    <ligand>
        <name>L-threonine</name>
        <dbReference type="ChEBI" id="CHEBI:57926"/>
    </ligand>
</feature>
<evidence type="ECO:0000256" key="8">
    <source>
        <dbReference type="ARBA" id="ARBA00022695"/>
    </source>
</evidence>
<dbReference type="GO" id="GO:0006450">
    <property type="term" value="P:regulation of translational fidelity"/>
    <property type="evidence" value="ECO:0007669"/>
    <property type="project" value="TreeGrafter"/>
</dbReference>
<dbReference type="EMBL" id="KV454409">
    <property type="protein sequence ID" value="ODQ66132.1"/>
    <property type="molecule type" value="Genomic_DNA"/>
</dbReference>
<dbReference type="Proteomes" id="UP000095009">
    <property type="component" value="Unassembled WGS sequence"/>
</dbReference>
<evidence type="ECO:0000256" key="15">
    <source>
        <dbReference type="PIRSR" id="PIRSR004930-1"/>
    </source>
</evidence>
<dbReference type="GO" id="GO:0003725">
    <property type="term" value="F:double-stranded RNA binding"/>
    <property type="evidence" value="ECO:0007669"/>
    <property type="project" value="UniProtKB-UniRule"/>
</dbReference>
<evidence type="ECO:0000256" key="1">
    <source>
        <dbReference type="ARBA" id="ARBA00004496"/>
    </source>
</evidence>
<organism evidence="17 18">
    <name type="scientific">Nadsonia fulvescens var. elongata DSM 6958</name>
    <dbReference type="NCBI Taxonomy" id="857566"/>
    <lineage>
        <taxon>Eukaryota</taxon>
        <taxon>Fungi</taxon>
        <taxon>Dikarya</taxon>
        <taxon>Ascomycota</taxon>
        <taxon>Saccharomycotina</taxon>
        <taxon>Dipodascomycetes</taxon>
        <taxon>Dipodascales</taxon>
        <taxon>Dipodascales incertae sedis</taxon>
        <taxon>Nadsonia</taxon>
    </lineage>
</organism>
<dbReference type="SUPFAM" id="SSF55821">
    <property type="entry name" value="YrdC/RibB"/>
    <property type="match status" value="1"/>
</dbReference>
<protein>
    <recommendedName>
        <fullName evidence="4 14">Threonylcarbamoyl-AMP synthase</fullName>
        <shortName evidence="14">TC-AMP synthase</shortName>
        <ecNumber evidence="3 14">2.7.7.87</ecNumber>
    </recommendedName>
    <alternativeName>
        <fullName evidence="11 14">L-threonylcarbamoyladenylate synthase</fullName>
    </alternativeName>
</protein>
<feature type="binding site" evidence="15">
    <location>
        <position position="89"/>
    </location>
    <ligand>
        <name>ATP</name>
        <dbReference type="ChEBI" id="CHEBI:30616"/>
    </ligand>
</feature>
<keyword evidence="10 14" id="KW-0067">ATP-binding</keyword>
<dbReference type="PANTHER" id="PTHR17490">
    <property type="entry name" value="SUA5"/>
    <property type="match status" value="1"/>
</dbReference>
<comment type="function">
    <text evidence="13">Required for the formation of a threonylcarbamoyl group on adenosine at position 37 (t(6)A37) in tRNAs that read codons beginning with adenine. Likely catalyzes the conversion of L-threonine, HCO(3)(-)/CO(2) and ATP to give threonylcarbamoyl-AMP (TC-AMP) as the acyladenylate intermediate, with the release of diphosphate. Required for normal translation, by ensuring translation fidelity at the level of codon recognition, appropriate translation initiation selection and maintenance of reading frame. Also involved in telomere replication. Binds to single-stranded telomeric (ssTG) DNA and positively regulates telomere length.</text>
</comment>
<comment type="similarity">
    <text evidence="2 14">Belongs to the SUA5 family.</text>
</comment>
<dbReference type="InterPro" id="IPR017945">
    <property type="entry name" value="DHBP_synth_RibB-like_a/b_dom"/>
</dbReference>
<name>A0A1E3PMH0_9ASCO</name>
<evidence type="ECO:0000256" key="2">
    <source>
        <dbReference type="ARBA" id="ARBA00007663"/>
    </source>
</evidence>
<dbReference type="GO" id="GO:0005524">
    <property type="term" value="F:ATP binding"/>
    <property type="evidence" value="ECO:0007669"/>
    <property type="project" value="UniProtKB-UniRule"/>
</dbReference>
<dbReference type="InterPro" id="IPR006070">
    <property type="entry name" value="Sua5-like_dom"/>
</dbReference>
<dbReference type="InterPro" id="IPR005145">
    <property type="entry name" value="Sua5_C"/>
</dbReference>
<dbReference type="Pfam" id="PF03481">
    <property type="entry name" value="Sua5_C"/>
    <property type="match status" value="1"/>
</dbReference>
<accession>A0A1E3PMH0</accession>
<evidence type="ECO:0000256" key="14">
    <source>
        <dbReference type="PIRNR" id="PIRNR004930"/>
    </source>
</evidence>
<reference evidence="17 18" key="1">
    <citation type="journal article" date="2016" name="Proc. Natl. Acad. Sci. U.S.A.">
        <title>Comparative genomics of biotechnologically important yeasts.</title>
        <authorList>
            <person name="Riley R."/>
            <person name="Haridas S."/>
            <person name="Wolfe K.H."/>
            <person name="Lopes M.R."/>
            <person name="Hittinger C.T."/>
            <person name="Goeker M."/>
            <person name="Salamov A.A."/>
            <person name="Wisecaver J.H."/>
            <person name="Long T.M."/>
            <person name="Calvey C.H."/>
            <person name="Aerts A.L."/>
            <person name="Barry K.W."/>
            <person name="Choi C."/>
            <person name="Clum A."/>
            <person name="Coughlan A.Y."/>
            <person name="Deshpande S."/>
            <person name="Douglass A.P."/>
            <person name="Hanson S.J."/>
            <person name="Klenk H.-P."/>
            <person name="LaButti K.M."/>
            <person name="Lapidus A."/>
            <person name="Lindquist E.A."/>
            <person name="Lipzen A.M."/>
            <person name="Meier-Kolthoff J.P."/>
            <person name="Ohm R.A."/>
            <person name="Otillar R.P."/>
            <person name="Pangilinan J.L."/>
            <person name="Peng Y."/>
            <person name="Rokas A."/>
            <person name="Rosa C.A."/>
            <person name="Scheuner C."/>
            <person name="Sibirny A.A."/>
            <person name="Slot J.C."/>
            <person name="Stielow J.B."/>
            <person name="Sun H."/>
            <person name="Kurtzman C.P."/>
            <person name="Blackwell M."/>
            <person name="Grigoriev I.V."/>
            <person name="Jeffries T.W."/>
        </authorList>
    </citation>
    <scope>NUCLEOTIDE SEQUENCE [LARGE SCALE GENOMIC DNA]</scope>
    <source>
        <strain evidence="17 18">DSM 6958</strain>
    </source>
</reference>
<keyword evidence="18" id="KW-1185">Reference proteome</keyword>
<dbReference type="OrthoDB" id="412787at2759"/>
<gene>
    <name evidence="17" type="ORF">NADFUDRAFT_24264</name>
</gene>
<evidence type="ECO:0000256" key="10">
    <source>
        <dbReference type="ARBA" id="ARBA00022840"/>
    </source>
</evidence>
<feature type="binding site" evidence="15">
    <location>
        <position position="212"/>
    </location>
    <ligand>
        <name>L-threonine</name>
        <dbReference type="ChEBI" id="CHEBI:57926"/>
    </ligand>
</feature>
<evidence type="ECO:0000256" key="9">
    <source>
        <dbReference type="ARBA" id="ARBA00022741"/>
    </source>
</evidence>
<dbReference type="GO" id="GO:0000049">
    <property type="term" value="F:tRNA binding"/>
    <property type="evidence" value="ECO:0007669"/>
    <property type="project" value="TreeGrafter"/>
</dbReference>
<dbReference type="PANTHER" id="PTHR17490:SF16">
    <property type="entry name" value="THREONYLCARBAMOYL-AMP SYNTHASE"/>
    <property type="match status" value="1"/>
</dbReference>
<evidence type="ECO:0000256" key="13">
    <source>
        <dbReference type="ARBA" id="ARBA00056339"/>
    </source>
</evidence>
<keyword evidence="8 14" id="KW-0548">Nucleotidyltransferase</keyword>
<keyword evidence="6 14" id="KW-0808">Transferase</keyword>
<dbReference type="Gene3D" id="3.40.50.11030">
    <property type="entry name" value="Threonylcarbamoyl-AMP synthase, C-terminal domain"/>
    <property type="match status" value="1"/>
</dbReference>
<keyword evidence="7 14" id="KW-0819">tRNA processing</keyword>
<evidence type="ECO:0000256" key="12">
    <source>
        <dbReference type="ARBA" id="ARBA00048366"/>
    </source>
</evidence>
<feature type="binding site" evidence="15">
    <location>
        <position position="172"/>
    </location>
    <ligand>
        <name>L-threonine</name>
        <dbReference type="ChEBI" id="CHEBI:57926"/>
    </ligand>
</feature>
<feature type="binding site" evidence="15">
    <location>
        <position position="269"/>
    </location>
    <ligand>
        <name>ATP</name>
        <dbReference type="ChEBI" id="CHEBI:30616"/>
    </ligand>
</feature>
<dbReference type="Pfam" id="PF01300">
    <property type="entry name" value="Sua5_yciO_yrdC"/>
    <property type="match status" value="1"/>
</dbReference>
<feature type="binding site" evidence="15">
    <location>
        <position position="148"/>
    </location>
    <ligand>
        <name>ATP</name>
        <dbReference type="ChEBI" id="CHEBI:30616"/>
    </ligand>
</feature>
<feature type="binding site" evidence="15">
    <location>
        <position position="62"/>
    </location>
    <ligand>
        <name>L-threonine</name>
        <dbReference type="ChEBI" id="CHEBI:57926"/>
    </ligand>
</feature>
<comment type="subcellular location">
    <subcellularLocation>
        <location evidence="1 14">Cytoplasm</location>
    </subcellularLocation>
</comment>
<evidence type="ECO:0000256" key="4">
    <source>
        <dbReference type="ARBA" id="ARBA00015492"/>
    </source>
</evidence>
<dbReference type="InterPro" id="IPR010923">
    <property type="entry name" value="T(6)A37_SUA5"/>
</dbReference>
<comment type="catalytic activity">
    <reaction evidence="12 14">
        <text>L-threonine + hydrogencarbonate + ATP = L-threonylcarbamoyladenylate + diphosphate + H2O</text>
        <dbReference type="Rhea" id="RHEA:36407"/>
        <dbReference type="ChEBI" id="CHEBI:15377"/>
        <dbReference type="ChEBI" id="CHEBI:17544"/>
        <dbReference type="ChEBI" id="CHEBI:30616"/>
        <dbReference type="ChEBI" id="CHEBI:33019"/>
        <dbReference type="ChEBI" id="CHEBI:57926"/>
        <dbReference type="ChEBI" id="CHEBI:73682"/>
        <dbReference type="EC" id="2.7.7.87"/>
    </reaction>
</comment>
<keyword evidence="5 14" id="KW-0963">Cytoplasm</keyword>
<evidence type="ECO:0000313" key="18">
    <source>
        <dbReference type="Proteomes" id="UP000095009"/>
    </source>
</evidence>
<dbReference type="GO" id="GO:0061710">
    <property type="term" value="F:L-threonylcarbamoyladenylate synthase"/>
    <property type="evidence" value="ECO:0007669"/>
    <property type="project" value="UniProtKB-EC"/>
</dbReference>
<evidence type="ECO:0000256" key="7">
    <source>
        <dbReference type="ARBA" id="ARBA00022694"/>
    </source>
</evidence>
<dbReference type="AlphaFoldDB" id="A0A1E3PMH0"/>
<dbReference type="GO" id="GO:0005737">
    <property type="term" value="C:cytoplasm"/>
    <property type="evidence" value="ECO:0007669"/>
    <property type="project" value="UniProtKB-SubCell"/>
</dbReference>